<name>A0AA41WSS7_9RALS</name>
<evidence type="ECO:0000313" key="14">
    <source>
        <dbReference type="Proteomes" id="UP001162793"/>
    </source>
</evidence>
<dbReference type="GO" id="GO:0005886">
    <property type="term" value="C:plasma membrane"/>
    <property type="evidence" value="ECO:0007669"/>
    <property type="project" value="UniProtKB-SubCell"/>
</dbReference>
<evidence type="ECO:0000256" key="2">
    <source>
        <dbReference type="ARBA" id="ARBA00021549"/>
    </source>
</evidence>
<evidence type="ECO:0000256" key="8">
    <source>
        <dbReference type="ARBA" id="ARBA00023136"/>
    </source>
</evidence>
<evidence type="ECO:0000256" key="10">
    <source>
        <dbReference type="ARBA" id="ARBA00030775"/>
    </source>
</evidence>
<evidence type="ECO:0000259" key="12">
    <source>
        <dbReference type="Pfam" id="PF12019"/>
    </source>
</evidence>
<dbReference type="GO" id="GO:0015627">
    <property type="term" value="C:type II protein secretion system complex"/>
    <property type="evidence" value="ECO:0007669"/>
    <property type="project" value="InterPro"/>
</dbReference>
<feature type="domain" description="General secretion pathway GspH" evidence="12">
    <location>
        <begin position="52"/>
        <end position="162"/>
    </location>
</feature>
<keyword evidence="8 11" id="KW-0472">Membrane</keyword>
<organism evidence="13 14">
    <name type="scientific">Ralstonia chuxiongensis</name>
    <dbReference type="NCBI Taxonomy" id="2957504"/>
    <lineage>
        <taxon>Bacteria</taxon>
        <taxon>Pseudomonadati</taxon>
        <taxon>Pseudomonadota</taxon>
        <taxon>Betaproteobacteria</taxon>
        <taxon>Burkholderiales</taxon>
        <taxon>Burkholderiaceae</taxon>
        <taxon>Ralstonia</taxon>
    </lineage>
</organism>
<evidence type="ECO:0000256" key="1">
    <source>
        <dbReference type="ARBA" id="ARBA00004377"/>
    </source>
</evidence>
<feature type="transmembrane region" description="Helical" evidence="11">
    <location>
        <begin position="21"/>
        <end position="40"/>
    </location>
</feature>
<evidence type="ECO:0000256" key="5">
    <source>
        <dbReference type="ARBA" id="ARBA00022519"/>
    </source>
</evidence>
<comment type="similarity">
    <text evidence="9">Belongs to the GSP H family.</text>
</comment>
<dbReference type="Proteomes" id="UP001162793">
    <property type="component" value="Unassembled WGS sequence"/>
</dbReference>
<dbReference type="AlphaFoldDB" id="A0AA41WSS7"/>
<sequence length="175" mass="18829">MLAVNGSKRRVPQAGVTLAELTIVTAIVGILVTAAVPPIIDHWQQETVILLADRLASALSLAQKTAQHRRVRTLLTPRDSSRGWASGWRLLEFPQGAHADSLSDGRTLLSEPLPTAPIVRLYSNRPADALSYEPMGYSRISGATVTISSGRHRRNVVISAAGRTRVCTPNSNGDC</sequence>
<dbReference type="RefSeq" id="WP_253536585.1">
    <property type="nucleotide sequence ID" value="NZ_JAMYWC010000003.1"/>
</dbReference>
<dbReference type="Gene3D" id="3.55.40.10">
    <property type="entry name" value="minor pseudopilin epsh domain"/>
    <property type="match status" value="1"/>
</dbReference>
<keyword evidence="14" id="KW-1185">Reference proteome</keyword>
<comment type="subcellular location">
    <subcellularLocation>
        <location evidence="1">Cell inner membrane</location>
        <topology evidence="1">Single-pass membrane protein</topology>
    </subcellularLocation>
</comment>
<dbReference type="SUPFAM" id="SSF54523">
    <property type="entry name" value="Pili subunits"/>
    <property type="match status" value="1"/>
</dbReference>
<keyword evidence="6 11" id="KW-0812">Transmembrane</keyword>
<reference evidence="14" key="1">
    <citation type="journal article" date="2023" name="Front. Microbiol.">
        <title>Ralstonia chuxiongensis sp. nov., Ralstonia mojiangensis sp. nov., and Ralstonia soli sp. nov., isolated from tobacco fields, are three novel species in the family Burkholderiaceae.</title>
        <authorList>
            <person name="Lu C.H."/>
            <person name="Zhang Y.Y."/>
            <person name="Jiang N."/>
            <person name="Chen W."/>
            <person name="Shao X."/>
            <person name="Zhao Z.M."/>
            <person name="Lu W.L."/>
            <person name="Hu X."/>
            <person name="Xi Y.X."/>
            <person name="Zou S.Y."/>
            <person name="Wei Q.J."/>
            <person name="Lin Z.L."/>
            <person name="Gong L."/>
            <person name="Gai X.T."/>
            <person name="Zhang L.Q."/>
            <person name="Li J.Y."/>
            <person name="Jin Y."/>
            <person name="Xia Z.Y."/>
        </authorList>
    </citation>
    <scope>NUCLEOTIDE SEQUENCE [LARGE SCALE GENOMIC DNA]</scope>
    <source>
        <strain evidence="14">21YRMH01-3</strain>
    </source>
</reference>
<dbReference type="EMBL" id="JAMYWC010000003">
    <property type="protein sequence ID" value="MCP1172672.1"/>
    <property type="molecule type" value="Genomic_DNA"/>
</dbReference>
<keyword evidence="3" id="KW-1003">Cell membrane</keyword>
<accession>A0AA41WSS7</accession>
<protein>
    <recommendedName>
        <fullName evidence="2">Type II secretion system protein H</fullName>
    </recommendedName>
    <alternativeName>
        <fullName evidence="10">General secretion pathway protein H</fullName>
    </alternativeName>
</protein>
<keyword evidence="5" id="KW-0997">Cell inner membrane</keyword>
<dbReference type="InterPro" id="IPR045584">
    <property type="entry name" value="Pilin-like"/>
</dbReference>
<evidence type="ECO:0000256" key="3">
    <source>
        <dbReference type="ARBA" id="ARBA00022475"/>
    </source>
</evidence>
<evidence type="ECO:0000256" key="7">
    <source>
        <dbReference type="ARBA" id="ARBA00022989"/>
    </source>
</evidence>
<dbReference type="NCBIfam" id="TIGR02532">
    <property type="entry name" value="IV_pilin_GFxxxE"/>
    <property type="match status" value="1"/>
</dbReference>
<evidence type="ECO:0000256" key="11">
    <source>
        <dbReference type="SAM" id="Phobius"/>
    </source>
</evidence>
<comment type="caution">
    <text evidence="13">The sequence shown here is derived from an EMBL/GenBank/DDBJ whole genome shotgun (WGS) entry which is preliminary data.</text>
</comment>
<keyword evidence="7 11" id="KW-1133">Transmembrane helix</keyword>
<keyword evidence="4" id="KW-0488">Methylation</keyword>
<dbReference type="GO" id="GO:0015628">
    <property type="term" value="P:protein secretion by the type II secretion system"/>
    <property type="evidence" value="ECO:0007669"/>
    <property type="project" value="InterPro"/>
</dbReference>
<dbReference type="Pfam" id="PF12019">
    <property type="entry name" value="GspH"/>
    <property type="match status" value="1"/>
</dbReference>
<evidence type="ECO:0000313" key="13">
    <source>
        <dbReference type="EMBL" id="MCP1172672.1"/>
    </source>
</evidence>
<evidence type="ECO:0000256" key="4">
    <source>
        <dbReference type="ARBA" id="ARBA00022481"/>
    </source>
</evidence>
<proteinExistence type="inferred from homology"/>
<gene>
    <name evidence="13" type="ORF">NKG59_09900</name>
</gene>
<dbReference type="InterPro" id="IPR022346">
    <property type="entry name" value="T2SS_GspH"/>
</dbReference>
<dbReference type="InterPro" id="IPR012902">
    <property type="entry name" value="N_methyl_site"/>
</dbReference>
<evidence type="ECO:0000256" key="9">
    <source>
        <dbReference type="ARBA" id="ARBA00025772"/>
    </source>
</evidence>
<evidence type="ECO:0000256" key="6">
    <source>
        <dbReference type="ARBA" id="ARBA00022692"/>
    </source>
</evidence>